<feature type="compositionally biased region" description="Basic and acidic residues" evidence="2">
    <location>
        <begin position="174"/>
        <end position="189"/>
    </location>
</feature>
<gene>
    <name evidence="3" type="ORF">Esi_0042_0014</name>
</gene>
<dbReference type="InterPro" id="IPR003409">
    <property type="entry name" value="MORN"/>
</dbReference>
<sequence>MCDESLSSLPTCVLEGRAHFHHDLQRLLGKAKWRAFKRSCAAATGGENEWYDKQWKAGACHGQGGIRFAGSGDMCVGSWVGNQMHGKGKIVHGGEGGEDEGTHNTSVNCVGSRGVWDNGQLSGQATAQYNYGNRYTGGFERGRRSGEGTMFAATQVLSLHEEGTRPTAPRSTHTRKERDQDRQRCPSSR</sequence>
<dbReference type="InParanoid" id="D7G0U9"/>
<dbReference type="Proteomes" id="UP000002630">
    <property type="component" value="Unassembled WGS sequence"/>
</dbReference>
<evidence type="ECO:0000313" key="3">
    <source>
        <dbReference type="EMBL" id="CBJ26693.1"/>
    </source>
</evidence>
<evidence type="ECO:0000256" key="1">
    <source>
        <dbReference type="ARBA" id="ARBA00022737"/>
    </source>
</evidence>
<reference evidence="3 4" key="1">
    <citation type="journal article" date="2010" name="Nature">
        <title>The Ectocarpus genome and the independent evolution of multicellularity in brown algae.</title>
        <authorList>
            <person name="Cock J.M."/>
            <person name="Sterck L."/>
            <person name="Rouze P."/>
            <person name="Scornet D."/>
            <person name="Allen A.E."/>
            <person name="Amoutzias G."/>
            <person name="Anthouard V."/>
            <person name="Artiguenave F."/>
            <person name="Aury J.M."/>
            <person name="Badger J.H."/>
            <person name="Beszteri B."/>
            <person name="Billiau K."/>
            <person name="Bonnet E."/>
            <person name="Bothwell J.H."/>
            <person name="Bowler C."/>
            <person name="Boyen C."/>
            <person name="Brownlee C."/>
            <person name="Carrano C.J."/>
            <person name="Charrier B."/>
            <person name="Cho G.Y."/>
            <person name="Coelho S.M."/>
            <person name="Collen J."/>
            <person name="Corre E."/>
            <person name="Da Silva C."/>
            <person name="Delage L."/>
            <person name="Delaroque N."/>
            <person name="Dittami S.M."/>
            <person name="Doulbeau S."/>
            <person name="Elias M."/>
            <person name="Farnham G."/>
            <person name="Gachon C.M."/>
            <person name="Gschloessl B."/>
            <person name="Heesch S."/>
            <person name="Jabbari K."/>
            <person name="Jubin C."/>
            <person name="Kawai H."/>
            <person name="Kimura K."/>
            <person name="Kloareg B."/>
            <person name="Kupper F.C."/>
            <person name="Lang D."/>
            <person name="Le Bail A."/>
            <person name="Leblanc C."/>
            <person name="Lerouge P."/>
            <person name="Lohr M."/>
            <person name="Lopez P.J."/>
            <person name="Martens C."/>
            <person name="Maumus F."/>
            <person name="Michel G."/>
            <person name="Miranda-Saavedra D."/>
            <person name="Morales J."/>
            <person name="Moreau H."/>
            <person name="Motomura T."/>
            <person name="Nagasato C."/>
            <person name="Napoli C.A."/>
            <person name="Nelson D.R."/>
            <person name="Nyvall-Collen P."/>
            <person name="Peters A.F."/>
            <person name="Pommier C."/>
            <person name="Potin P."/>
            <person name="Poulain J."/>
            <person name="Quesneville H."/>
            <person name="Read B."/>
            <person name="Rensing S.A."/>
            <person name="Ritter A."/>
            <person name="Rousvoal S."/>
            <person name="Samanta M."/>
            <person name="Samson G."/>
            <person name="Schroeder D.C."/>
            <person name="Segurens B."/>
            <person name="Strittmatter M."/>
            <person name="Tonon T."/>
            <person name="Tregear J.W."/>
            <person name="Valentin K."/>
            <person name="von Dassow P."/>
            <person name="Yamagishi T."/>
            <person name="Van de Peer Y."/>
            <person name="Wincker P."/>
        </authorList>
    </citation>
    <scope>NUCLEOTIDE SEQUENCE [LARGE SCALE GENOMIC DNA]</scope>
    <source>
        <strain evidence="4">Ec32 / CCAP1310/4</strain>
    </source>
</reference>
<dbReference type="Gene3D" id="2.20.110.10">
    <property type="entry name" value="Histone H3 K4-specific methyltransferase SET7/9 N-terminal domain"/>
    <property type="match status" value="1"/>
</dbReference>
<dbReference type="SMART" id="SM00698">
    <property type="entry name" value="MORN"/>
    <property type="match status" value="3"/>
</dbReference>
<organism evidence="3 4">
    <name type="scientific">Ectocarpus siliculosus</name>
    <name type="common">Brown alga</name>
    <name type="synonym">Conferva siliculosa</name>
    <dbReference type="NCBI Taxonomy" id="2880"/>
    <lineage>
        <taxon>Eukaryota</taxon>
        <taxon>Sar</taxon>
        <taxon>Stramenopiles</taxon>
        <taxon>Ochrophyta</taxon>
        <taxon>PX clade</taxon>
        <taxon>Phaeophyceae</taxon>
        <taxon>Ectocarpales</taxon>
        <taxon>Ectocarpaceae</taxon>
        <taxon>Ectocarpus</taxon>
    </lineage>
</organism>
<name>D7G0U9_ECTSI</name>
<dbReference type="Pfam" id="PF02493">
    <property type="entry name" value="MORN"/>
    <property type="match status" value="3"/>
</dbReference>
<keyword evidence="1" id="KW-0677">Repeat</keyword>
<dbReference type="AlphaFoldDB" id="D7G0U9"/>
<keyword evidence="4" id="KW-1185">Reference proteome</keyword>
<dbReference type="EMBL" id="FN649760">
    <property type="protein sequence ID" value="CBJ26693.1"/>
    <property type="molecule type" value="Genomic_DNA"/>
</dbReference>
<feature type="region of interest" description="Disordered" evidence="2">
    <location>
        <begin position="156"/>
        <end position="189"/>
    </location>
</feature>
<dbReference type="SUPFAM" id="SSF82185">
    <property type="entry name" value="Histone H3 K4-specific methyltransferase SET7/9 N-terminal domain"/>
    <property type="match status" value="1"/>
</dbReference>
<evidence type="ECO:0000256" key="2">
    <source>
        <dbReference type="SAM" id="MobiDB-lite"/>
    </source>
</evidence>
<protein>
    <submittedName>
        <fullName evidence="3">Uncharacterized protein</fullName>
    </submittedName>
</protein>
<accession>D7G0U9</accession>
<dbReference type="OrthoDB" id="270720at2759"/>
<proteinExistence type="predicted"/>
<evidence type="ECO:0000313" key="4">
    <source>
        <dbReference type="Proteomes" id="UP000002630"/>
    </source>
</evidence>